<accession>A0A251U5G5</accession>
<evidence type="ECO:0000256" key="1">
    <source>
        <dbReference type="SAM" id="MobiDB-lite"/>
    </source>
</evidence>
<dbReference type="InParanoid" id="A0A251U5G5"/>
<feature type="region of interest" description="Disordered" evidence="1">
    <location>
        <begin position="29"/>
        <end position="52"/>
    </location>
</feature>
<dbReference type="Gramene" id="mRNA:HanXRQr2_Chr08g0334511">
    <property type="protein sequence ID" value="mRNA:HanXRQr2_Chr08g0334511"/>
    <property type="gene ID" value="HanXRQr2_Chr08g0334511"/>
</dbReference>
<feature type="compositionally biased region" description="Basic residues" evidence="1">
    <location>
        <begin position="38"/>
        <end position="52"/>
    </location>
</feature>
<proteinExistence type="predicted"/>
<dbReference type="Proteomes" id="UP000215914">
    <property type="component" value="Chromosome 8"/>
</dbReference>
<sequence length="52" mass="5805">MCYRERKGVTESERAPTCHVSRTIGVHTVTPSVDGGAGHKRGRNHLSRKFQL</sequence>
<evidence type="ECO:0000313" key="4">
    <source>
        <dbReference type="Proteomes" id="UP000215914"/>
    </source>
</evidence>
<dbReference type="EMBL" id="MNCJ02000323">
    <property type="protein sequence ID" value="KAF5794990.1"/>
    <property type="molecule type" value="Genomic_DNA"/>
</dbReference>
<reference evidence="2" key="3">
    <citation type="submission" date="2020-06" db="EMBL/GenBank/DDBJ databases">
        <title>Helianthus annuus Genome sequencing and assembly Release 2.</title>
        <authorList>
            <person name="Gouzy J."/>
            <person name="Langlade N."/>
            <person name="Munos S."/>
        </authorList>
    </citation>
    <scope>NUCLEOTIDE SEQUENCE</scope>
    <source>
        <tissue evidence="2">Leaves</tissue>
    </source>
</reference>
<protein>
    <submittedName>
        <fullName evidence="3">Uncharacterized protein</fullName>
    </submittedName>
</protein>
<reference evidence="2 4" key="1">
    <citation type="journal article" date="2017" name="Nature">
        <title>The sunflower genome provides insights into oil metabolism, flowering and Asterid evolution.</title>
        <authorList>
            <person name="Badouin H."/>
            <person name="Gouzy J."/>
            <person name="Grassa C.J."/>
            <person name="Murat F."/>
            <person name="Staton S.E."/>
            <person name="Cottret L."/>
            <person name="Lelandais-Briere C."/>
            <person name="Owens G.L."/>
            <person name="Carrere S."/>
            <person name="Mayjonade B."/>
            <person name="Legrand L."/>
            <person name="Gill N."/>
            <person name="Kane N.C."/>
            <person name="Bowers J.E."/>
            <person name="Hubner S."/>
            <person name="Bellec A."/>
            <person name="Berard A."/>
            <person name="Berges H."/>
            <person name="Blanchet N."/>
            <person name="Boniface M.C."/>
            <person name="Brunel D."/>
            <person name="Catrice O."/>
            <person name="Chaidir N."/>
            <person name="Claudel C."/>
            <person name="Donnadieu C."/>
            <person name="Faraut T."/>
            <person name="Fievet G."/>
            <person name="Helmstetter N."/>
            <person name="King M."/>
            <person name="Knapp S.J."/>
            <person name="Lai Z."/>
            <person name="Le Paslier M.C."/>
            <person name="Lippi Y."/>
            <person name="Lorenzon L."/>
            <person name="Mandel J.R."/>
            <person name="Marage G."/>
            <person name="Marchand G."/>
            <person name="Marquand E."/>
            <person name="Bret-Mestries E."/>
            <person name="Morien E."/>
            <person name="Nambeesan S."/>
            <person name="Nguyen T."/>
            <person name="Pegot-Espagnet P."/>
            <person name="Pouilly N."/>
            <person name="Raftis F."/>
            <person name="Sallet E."/>
            <person name="Schiex T."/>
            <person name="Thomas J."/>
            <person name="Vandecasteele C."/>
            <person name="Vares D."/>
            <person name="Vear F."/>
            <person name="Vautrin S."/>
            <person name="Crespi M."/>
            <person name="Mangin B."/>
            <person name="Burke J.M."/>
            <person name="Salse J."/>
            <person name="Munos S."/>
            <person name="Vincourt P."/>
            <person name="Rieseberg L.H."/>
            <person name="Langlade N.B."/>
        </authorList>
    </citation>
    <scope>NUCLEOTIDE SEQUENCE [LARGE SCALE GENOMIC DNA]</scope>
    <source>
        <strain evidence="4">cv. SF193</strain>
        <tissue evidence="2">Leaves</tissue>
    </source>
</reference>
<dbReference type="EMBL" id="CM007897">
    <property type="protein sequence ID" value="OTG18374.1"/>
    <property type="molecule type" value="Genomic_DNA"/>
</dbReference>
<evidence type="ECO:0000313" key="3">
    <source>
        <dbReference type="EMBL" id="OTG18374.1"/>
    </source>
</evidence>
<dbReference type="AlphaFoldDB" id="A0A251U5G5"/>
<gene>
    <name evidence="3" type="ORF">HannXRQ_Chr08g0222421</name>
    <name evidence="2" type="ORF">HanXRQr2_Chr08g0334511</name>
</gene>
<organism evidence="3 4">
    <name type="scientific">Helianthus annuus</name>
    <name type="common">Common sunflower</name>
    <dbReference type="NCBI Taxonomy" id="4232"/>
    <lineage>
        <taxon>Eukaryota</taxon>
        <taxon>Viridiplantae</taxon>
        <taxon>Streptophyta</taxon>
        <taxon>Embryophyta</taxon>
        <taxon>Tracheophyta</taxon>
        <taxon>Spermatophyta</taxon>
        <taxon>Magnoliopsida</taxon>
        <taxon>eudicotyledons</taxon>
        <taxon>Gunneridae</taxon>
        <taxon>Pentapetalae</taxon>
        <taxon>asterids</taxon>
        <taxon>campanulids</taxon>
        <taxon>Asterales</taxon>
        <taxon>Asteraceae</taxon>
        <taxon>Asteroideae</taxon>
        <taxon>Heliantheae alliance</taxon>
        <taxon>Heliantheae</taxon>
        <taxon>Helianthus</taxon>
    </lineage>
</organism>
<keyword evidence="4" id="KW-1185">Reference proteome</keyword>
<name>A0A251U5G5_HELAN</name>
<evidence type="ECO:0000313" key="2">
    <source>
        <dbReference type="EMBL" id="KAF5794990.1"/>
    </source>
</evidence>
<reference evidence="3" key="2">
    <citation type="submission" date="2017-02" db="EMBL/GenBank/DDBJ databases">
        <title>Sunflower complete genome.</title>
        <authorList>
            <person name="Langlade N."/>
            <person name="Munos S."/>
        </authorList>
    </citation>
    <scope>NUCLEOTIDE SEQUENCE [LARGE SCALE GENOMIC DNA]</scope>
    <source>
        <tissue evidence="3">Leaves</tissue>
    </source>
</reference>